<evidence type="ECO:0000313" key="1">
    <source>
        <dbReference type="EMBL" id="NNG35297.1"/>
    </source>
</evidence>
<protein>
    <submittedName>
        <fullName evidence="1">DUF3732 domain-containing protein</fullName>
    </submittedName>
</protein>
<dbReference type="RefSeq" id="WP_171199011.1">
    <property type="nucleotide sequence ID" value="NZ_JABEND010000003.1"/>
</dbReference>
<dbReference type="Pfam" id="PF12532">
    <property type="entry name" value="DUF3732"/>
    <property type="match status" value="1"/>
</dbReference>
<dbReference type="EMBL" id="JABEND010000003">
    <property type="protein sequence ID" value="NNG35297.1"/>
    <property type="molecule type" value="Genomic_DNA"/>
</dbReference>
<evidence type="ECO:0000313" key="2">
    <source>
        <dbReference type="Proteomes" id="UP000562984"/>
    </source>
</evidence>
<organism evidence="1 2">
    <name type="scientific">Nakamurella aerolata</name>
    <dbReference type="NCBI Taxonomy" id="1656892"/>
    <lineage>
        <taxon>Bacteria</taxon>
        <taxon>Bacillati</taxon>
        <taxon>Actinomycetota</taxon>
        <taxon>Actinomycetes</taxon>
        <taxon>Nakamurellales</taxon>
        <taxon>Nakamurellaceae</taxon>
        <taxon>Nakamurella</taxon>
    </lineage>
</organism>
<dbReference type="InterPro" id="IPR022205">
    <property type="entry name" value="DUF3732"/>
</dbReference>
<sequence>MAQSLPLEHSDHGVRIDPYRLTVVADTLHGPAYMDGGAIGSGMSWVGYHLTAYLALQEYFIEMNRPVPRFIVFDQPSQAFFPRDRTTGGDVAKLSDTDRDNTRKLYKLMYNAVAQSEGRLQIIAFDHADFSDPWFQESIIELWYDGTALIPREWYATAPDAQPPLSAAGPGANDA</sequence>
<reference evidence="1 2" key="1">
    <citation type="submission" date="2020-05" db="EMBL/GenBank/DDBJ databases">
        <title>Nakamurella sp. DB0629 isolated from air conditioner.</title>
        <authorList>
            <person name="Kim D.H."/>
            <person name="Kim D.-U."/>
        </authorList>
    </citation>
    <scope>NUCLEOTIDE SEQUENCE [LARGE SCALE GENOMIC DNA]</scope>
    <source>
        <strain evidence="1 2">DB0629</strain>
    </source>
</reference>
<gene>
    <name evidence="1" type="ORF">HKD39_06135</name>
</gene>
<keyword evidence="2" id="KW-1185">Reference proteome</keyword>
<dbReference type="AlphaFoldDB" id="A0A849A5F8"/>
<name>A0A849A5F8_9ACTN</name>
<proteinExistence type="predicted"/>
<accession>A0A849A5F8</accession>
<dbReference type="Proteomes" id="UP000562984">
    <property type="component" value="Unassembled WGS sequence"/>
</dbReference>
<comment type="caution">
    <text evidence="1">The sequence shown here is derived from an EMBL/GenBank/DDBJ whole genome shotgun (WGS) entry which is preliminary data.</text>
</comment>